<reference evidence="1" key="1">
    <citation type="submission" date="2019-04" db="EMBL/GenBank/DDBJ databases">
        <title>Microbes associate with the intestines of laboratory mice.</title>
        <authorList>
            <person name="Navarre W."/>
            <person name="Wong E."/>
            <person name="Huang K.C."/>
            <person name="Tropini C."/>
            <person name="Ng K."/>
            <person name="Yu B."/>
        </authorList>
    </citation>
    <scope>NUCLEOTIDE SEQUENCE</scope>
    <source>
        <strain evidence="1">NM86_A22</strain>
    </source>
</reference>
<evidence type="ECO:0000313" key="2">
    <source>
        <dbReference type="Proteomes" id="UP000305401"/>
    </source>
</evidence>
<comment type="caution">
    <text evidence="1">The sequence shown here is derived from an EMBL/GenBank/DDBJ whole genome shotgun (WGS) entry which is preliminary data.</text>
</comment>
<keyword evidence="2" id="KW-1185">Reference proteome</keyword>
<protein>
    <submittedName>
        <fullName evidence="1">Uncharacterized protein</fullName>
    </submittedName>
</protein>
<accession>A0AC61S3W0</accession>
<dbReference type="Proteomes" id="UP000305401">
    <property type="component" value="Unassembled WGS sequence"/>
</dbReference>
<dbReference type="EMBL" id="SSTG01000120">
    <property type="protein sequence ID" value="THG45822.1"/>
    <property type="molecule type" value="Genomic_DNA"/>
</dbReference>
<evidence type="ECO:0000313" key="1">
    <source>
        <dbReference type="EMBL" id="THG45822.1"/>
    </source>
</evidence>
<organism evidence="1 2">
    <name type="scientific">Muribaculum caecicola</name>
    <dbReference type="NCBI Taxonomy" id="3038144"/>
    <lineage>
        <taxon>Bacteria</taxon>
        <taxon>Pseudomonadati</taxon>
        <taxon>Bacteroidota</taxon>
        <taxon>Bacteroidia</taxon>
        <taxon>Bacteroidales</taxon>
        <taxon>Muribaculaceae</taxon>
        <taxon>Muribaculum</taxon>
    </lineage>
</organism>
<feature type="non-terminal residue" evidence="1">
    <location>
        <position position="1"/>
    </location>
</feature>
<gene>
    <name evidence="1" type="ORF">E5990_08640</name>
</gene>
<sequence length="1797" mass="195730">SDQSGIKYTRLTSVTVQNGDGESLSPVRLAWNHLPGTDLKTNRLRGEIENTDPYAKEESVMFLSSDLNSDGISDIVKIAFVSGNKYGNVYVATYVYVSLSEKNSNGTISYGTPVRYLVPSAIDIKNFSSSTSGSPAIVDIDGDGYNDLIFPYNSASGNKFENSYCIIYGKDIAARRVPELTAVTIPLKSKNDKSLYSVFDVDGDGKEEILCIDQTNENGYYSGGIVEHSNMLQAKAGLFKFKLPYKPKSLFSGDYNNDGLIDLIFFYDGGYTIYYNNGGNNTSSLFSESNHFSVNEIGYKIYMSQGDFDGDGLIDFVYVNHSKFRIARNNGDGTFTINTCPDLAFLDLENDPDHPRYNIIVCDINHDGCSDVLLTNTKSAHTLTDSYGYEQIIHLEKCTNWLYSDGTNLRLFAKNSKCDFKPVFNNHIFTGDFDGDGMYEVANYGGRIDPAANGKNDNNFYVYRTSYRGYDEGRLRYVSDGNGNSVRFSYAPLSSPSVYKEKEKSKYPVITYSFPISVVSGSQSNESIKYYYENLRYHADGRGSLGFSLIGSENLTTGIKQATEITRWDGTLYIPVETVSRIIVGTDTATTVATSKIEHLKNNYFCYTAGEVATDMDGNKTKTEYTYDIERGMPSTSKTTYGDGGDMYRMTHYFGYTYTGRKYVPMLVDTEQKHKDDPVCHRNRVLLLYDENGNVTQRTDYYDTDMALVTDFTYDFAGNVLSKAVTGRGVTPVTKHFEYDGSARFVTRTYSSPATAEIVSEYDRWGNLLAQTDATVLDNRLTRSITYDGWGRKLTETAPDGTSTAYEYGHGATDKYRTYVKSTAPDGSVSIKWFDNLGRERLVKSTGIGGVDIATFTRYDSRGMADRVESFNGRLRLTTSHTYDRRGRVLTTSTSRGSFTSYTYGNRTVVTNKDGRVYTAHTDAWGNTVSATDPASSVEYRYSSNGKPSSITADGATVTIEYDIAGNRTRLSDPDAGTNTYSYAADGTPLSHTDGRGVTTEYTFDNLGRPVKVKTGSRVVTNTYGTGGYAAQRLTRRACGGNTVDYQYDRYGRVTKESRNIAGKGVFEYAFEYNSKGQLAGTVYPGGLEVTYGYDENGHRTSVHADGRPVWQFGGNDGRTSYGTTLGSLRRTHRLDRHGYTSFIGMKKTGHTGPAYADSVLLAYDAPTGNLLSRQINGTGRDYAYDDMDRLLSVAGDEGTILEMEYGPGGNILGKSDVGDYGYESSRPHAVTAIDNAAETVPSALQAVQYGDLGKVSLVSEGDMSMTFDYGPDGERWHSALTRDGSVVRETIYAGSYERVTENGITNEFYYLDNGLLVVRRDGGAFVPYAMFADQQGSILSVVAADGSRVFAAAYDEWGQQSVTLNTIGFGRGYTAHEMMPQFGIINMNGRLYDPLLARFFSPDNYVQQPTNSQNFNRYSYCLNNPLRYTDPSGEFLVELFASAFINAVRSMMGAAQAGTNVWRAGAIGALSSLATFGIGSAFQGVASVGHELLRAGAHGINGGVTTMLNGGNFGSGLVSGFVSSATGSFAQYQTVNKGLMVLCASAAGGIASWATGGDFVAGAMQGLQTALLNDAMHNNAIVSKDIINGEMHITLREVVVTAKRHHPPMLKLTLTNDTPSTLTLTGDALGVFGLGNTALNSLGKSLKYNAGNSTYGSNGKFYFHNKTERGFYGNQHVQTTRLTDVGAKITKGTGYIGAAINVKEFGTSFYSDIQTLHEHGQTNWYNTAHAAGEIAGGWAGGQAGLWAGAKVGTAIGGWFGPGGAVVGAIIGGAIGGFCGAYFGESVAGQAVNYAYE</sequence>
<proteinExistence type="predicted"/>
<name>A0AC61S3W0_9BACT</name>